<keyword evidence="3 8" id="KW-0238">DNA-binding</keyword>
<keyword evidence="2" id="KW-0805">Transcription regulation</keyword>
<keyword evidence="4" id="KW-0804">Transcription</keyword>
<keyword evidence="1 5" id="KW-0597">Phosphoprotein</keyword>
<dbReference type="InterPro" id="IPR001789">
    <property type="entry name" value="Sig_transdc_resp-reg_receiver"/>
</dbReference>
<keyword evidence="9" id="KW-1185">Reference proteome</keyword>
<dbReference type="InterPro" id="IPR000792">
    <property type="entry name" value="Tscrpt_reg_LuxR_C"/>
</dbReference>
<dbReference type="PROSITE" id="PS50043">
    <property type="entry name" value="HTH_LUXR_2"/>
    <property type="match status" value="1"/>
</dbReference>
<dbReference type="SMART" id="SM00448">
    <property type="entry name" value="REC"/>
    <property type="match status" value="1"/>
</dbReference>
<evidence type="ECO:0000256" key="2">
    <source>
        <dbReference type="ARBA" id="ARBA00023015"/>
    </source>
</evidence>
<sequence length="216" mass="23375">MISVCIVDDEPLVRSGIRGVLETAEDIKVLGEASNGTQALQLVEHHRPDVLLMDIHMPGVDGLAVTEAICRRMPTTAVAMLTTFAFDKYVHRALSAGAVGFLLKDMPPRALIDAVRSVAAGDAFLSPRVTRSVLAKFTSHDPLRAEQARARLTALTGKENDVLRWLAQGLSNSEIARCGDMSEGSVKAHVSRMFVKLDCTNRVQLAMIAYDAGYTA</sequence>
<dbReference type="GO" id="GO:0003677">
    <property type="term" value="F:DNA binding"/>
    <property type="evidence" value="ECO:0007669"/>
    <property type="project" value="UniProtKB-KW"/>
</dbReference>
<evidence type="ECO:0000313" key="8">
    <source>
        <dbReference type="EMBL" id="MBP2327830.1"/>
    </source>
</evidence>
<feature type="domain" description="Response regulatory" evidence="7">
    <location>
        <begin position="3"/>
        <end position="119"/>
    </location>
</feature>
<dbReference type="PANTHER" id="PTHR43214:SF24">
    <property type="entry name" value="TRANSCRIPTIONAL REGULATORY PROTEIN NARL-RELATED"/>
    <property type="match status" value="1"/>
</dbReference>
<evidence type="ECO:0000313" key="9">
    <source>
        <dbReference type="Proteomes" id="UP001519332"/>
    </source>
</evidence>
<evidence type="ECO:0000256" key="5">
    <source>
        <dbReference type="PROSITE-ProRule" id="PRU00169"/>
    </source>
</evidence>
<dbReference type="InterPro" id="IPR058245">
    <property type="entry name" value="NreC/VraR/RcsB-like_REC"/>
</dbReference>
<dbReference type="SUPFAM" id="SSF52172">
    <property type="entry name" value="CheY-like"/>
    <property type="match status" value="1"/>
</dbReference>
<dbReference type="Gene3D" id="3.40.50.2300">
    <property type="match status" value="1"/>
</dbReference>
<reference evidence="8 9" key="1">
    <citation type="submission" date="2021-03" db="EMBL/GenBank/DDBJ databases">
        <title>Sequencing the genomes of 1000 actinobacteria strains.</title>
        <authorList>
            <person name="Klenk H.-P."/>
        </authorList>
    </citation>
    <scope>NUCLEOTIDE SEQUENCE [LARGE SCALE GENOMIC DNA]</scope>
    <source>
        <strain evidence="8 9">DSM 46670</strain>
    </source>
</reference>
<dbReference type="Pfam" id="PF00072">
    <property type="entry name" value="Response_reg"/>
    <property type="match status" value="1"/>
</dbReference>
<dbReference type="PANTHER" id="PTHR43214">
    <property type="entry name" value="TWO-COMPONENT RESPONSE REGULATOR"/>
    <property type="match status" value="1"/>
</dbReference>
<dbReference type="Pfam" id="PF00196">
    <property type="entry name" value="GerE"/>
    <property type="match status" value="1"/>
</dbReference>
<organism evidence="8 9">
    <name type="scientific">Kibdelosporangium banguiense</name>
    <dbReference type="NCBI Taxonomy" id="1365924"/>
    <lineage>
        <taxon>Bacteria</taxon>
        <taxon>Bacillati</taxon>
        <taxon>Actinomycetota</taxon>
        <taxon>Actinomycetes</taxon>
        <taxon>Pseudonocardiales</taxon>
        <taxon>Pseudonocardiaceae</taxon>
        <taxon>Kibdelosporangium</taxon>
    </lineage>
</organism>
<dbReference type="InterPro" id="IPR039420">
    <property type="entry name" value="WalR-like"/>
</dbReference>
<dbReference type="CDD" id="cd06170">
    <property type="entry name" value="LuxR_C_like"/>
    <property type="match status" value="1"/>
</dbReference>
<name>A0ABS4TV50_9PSEU</name>
<dbReference type="Proteomes" id="UP001519332">
    <property type="component" value="Unassembled WGS sequence"/>
</dbReference>
<dbReference type="PRINTS" id="PR00038">
    <property type="entry name" value="HTHLUXR"/>
</dbReference>
<dbReference type="SUPFAM" id="SSF46894">
    <property type="entry name" value="C-terminal effector domain of the bipartite response regulators"/>
    <property type="match status" value="1"/>
</dbReference>
<gene>
    <name evidence="8" type="ORF">JOF56_008215</name>
</gene>
<evidence type="ECO:0000259" key="7">
    <source>
        <dbReference type="PROSITE" id="PS50110"/>
    </source>
</evidence>
<proteinExistence type="predicted"/>
<evidence type="ECO:0000256" key="1">
    <source>
        <dbReference type="ARBA" id="ARBA00022553"/>
    </source>
</evidence>
<feature type="domain" description="HTH luxR-type" evidence="6">
    <location>
        <begin position="148"/>
        <end position="213"/>
    </location>
</feature>
<dbReference type="EMBL" id="JAGINW010000001">
    <property type="protein sequence ID" value="MBP2327830.1"/>
    <property type="molecule type" value="Genomic_DNA"/>
</dbReference>
<dbReference type="RefSeq" id="WP_209644919.1">
    <property type="nucleotide sequence ID" value="NZ_JAGINW010000001.1"/>
</dbReference>
<comment type="caution">
    <text evidence="8">The sequence shown here is derived from an EMBL/GenBank/DDBJ whole genome shotgun (WGS) entry which is preliminary data.</text>
</comment>
<feature type="modified residue" description="4-aspartylphosphate" evidence="5">
    <location>
        <position position="54"/>
    </location>
</feature>
<dbReference type="InterPro" id="IPR016032">
    <property type="entry name" value="Sig_transdc_resp-reg_C-effctor"/>
</dbReference>
<evidence type="ECO:0000256" key="4">
    <source>
        <dbReference type="ARBA" id="ARBA00023163"/>
    </source>
</evidence>
<evidence type="ECO:0000259" key="6">
    <source>
        <dbReference type="PROSITE" id="PS50043"/>
    </source>
</evidence>
<dbReference type="PROSITE" id="PS50110">
    <property type="entry name" value="RESPONSE_REGULATORY"/>
    <property type="match status" value="1"/>
</dbReference>
<accession>A0ABS4TV50</accession>
<protein>
    <submittedName>
        <fullName evidence="8">DNA-binding NarL/FixJ family response regulator</fullName>
    </submittedName>
</protein>
<evidence type="ECO:0000256" key="3">
    <source>
        <dbReference type="ARBA" id="ARBA00023125"/>
    </source>
</evidence>
<dbReference type="CDD" id="cd17535">
    <property type="entry name" value="REC_NarL-like"/>
    <property type="match status" value="1"/>
</dbReference>
<dbReference type="SMART" id="SM00421">
    <property type="entry name" value="HTH_LUXR"/>
    <property type="match status" value="1"/>
</dbReference>
<dbReference type="InterPro" id="IPR011006">
    <property type="entry name" value="CheY-like_superfamily"/>
</dbReference>